<dbReference type="AlphaFoldDB" id="A0A7S0KW98"/>
<feature type="coiled-coil region" evidence="1">
    <location>
        <begin position="106"/>
        <end position="133"/>
    </location>
</feature>
<dbReference type="Pfam" id="PF14712">
    <property type="entry name" value="Snapin_Pallidin"/>
    <property type="match status" value="1"/>
</dbReference>
<evidence type="ECO:0000256" key="1">
    <source>
        <dbReference type="SAM" id="Coils"/>
    </source>
</evidence>
<feature type="compositionally biased region" description="Polar residues" evidence="2">
    <location>
        <begin position="1"/>
        <end position="12"/>
    </location>
</feature>
<sequence>MPSTDTTASTSHFEILPAGLPPSGSRASVPASAKDDPRWARRAAEALASSSGADIARVQATLQELRKCQQAVSEQLGETREAVLWLQRLEVVEQQMILIPDYQVKARKLAHDMKNVEERLLKAKKRAEKLIGHELPSFPEDDE</sequence>
<reference evidence="3" key="1">
    <citation type="submission" date="2021-01" db="EMBL/GenBank/DDBJ databases">
        <authorList>
            <person name="Corre E."/>
            <person name="Pelletier E."/>
            <person name="Niang G."/>
            <person name="Scheremetjew M."/>
            <person name="Finn R."/>
            <person name="Kale V."/>
            <person name="Holt S."/>
            <person name="Cochrane G."/>
            <person name="Meng A."/>
            <person name="Brown T."/>
            <person name="Cohen L."/>
        </authorList>
    </citation>
    <scope>NUCLEOTIDE SEQUENCE</scope>
    <source>
        <strain evidence="3">CCMP494</strain>
    </source>
</reference>
<feature type="region of interest" description="Disordered" evidence="2">
    <location>
        <begin position="1"/>
        <end position="37"/>
    </location>
</feature>
<evidence type="ECO:0000313" key="3">
    <source>
        <dbReference type="EMBL" id="CAD8594569.1"/>
    </source>
</evidence>
<name>A0A7S0KW98_MICPS</name>
<dbReference type="EMBL" id="HBEV01015411">
    <property type="protein sequence ID" value="CAD8594569.1"/>
    <property type="molecule type" value="Transcribed_RNA"/>
</dbReference>
<keyword evidence="1" id="KW-0175">Coiled coil</keyword>
<gene>
    <name evidence="3" type="ORF">MSP1404_LOCUS11974</name>
</gene>
<dbReference type="InterPro" id="IPR028119">
    <property type="entry name" value="Snapin/Pallidin/Snn1"/>
</dbReference>
<protein>
    <submittedName>
        <fullName evidence="3">Uncharacterized protein</fullName>
    </submittedName>
</protein>
<organism evidence="3">
    <name type="scientific">Micromonas pusilla</name>
    <name type="common">Picoplanktonic green alga</name>
    <name type="synonym">Chromulina pusilla</name>
    <dbReference type="NCBI Taxonomy" id="38833"/>
    <lineage>
        <taxon>Eukaryota</taxon>
        <taxon>Viridiplantae</taxon>
        <taxon>Chlorophyta</taxon>
        <taxon>Mamiellophyceae</taxon>
        <taxon>Mamiellales</taxon>
        <taxon>Mamiellaceae</taxon>
        <taxon>Micromonas</taxon>
    </lineage>
</organism>
<accession>A0A7S0KW98</accession>
<proteinExistence type="predicted"/>
<evidence type="ECO:0000256" key="2">
    <source>
        <dbReference type="SAM" id="MobiDB-lite"/>
    </source>
</evidence>